<keyword evidence="4 8" id="KW-0479">Metal-binding</keyword>
<dbReference type="InterPro" id="IPR002401">
    <property type="entry name" value="Cyt_P450_E_grp-I"/>
</dbReference>
<evidence type="ECO:0000256" key="6">
    <source>
        <dbReference type="ARBA" id="ARBA00023004"/>
    </source>
</evidence>
<proteinExistence type="inferred from homology"/>
<evidence type="ECO:0000256" key="5">
    <source>
        <dbReference type="ARBA" id="ARBA00023002"/>
    </source>
</evidence>
<keyword evidence="3 8" id="KW-0349">Heme</keyword>
<evidence type="ECO:0000256" key="2">
    <source>
        <dbReference type="ARBA" id="ARBA00010617"/>
    </source>
</evidence>
<protein>
    <recommendedName>
        <fullName evidence="12">Cytochrome P450</fullName>
    </recommendedName>
</protein>
<dbReference type="InterPro" id="IPR036396">
    <property type="entry name" value="Cyt_P450_sf"/>
</dbReference>
<dbReference type="Gene3D" id="1.10.630.10">
    <property type="entry name" value="Cytochrome P450"/>
    <property type="match status" value="1"/>
</dbReference>
<dbReference type="SUPFAM" id="SSF48264">
    <property type="entry name" value="Cytochrome P450"/>
    <property type="match status" value="1"/>
</dbReference>
<evidence type="ECO:0000313" key="11">
    <source>
        <dbReference type="Proteomes" id="UP001428341"/>
    </source>
</evidence>
<dbReference type="Pfam" id="PF00067">
    <property type="entry name" value="p450"/>
    <property type="match status" value="1"/>
</dbReference>
<keyword evidence="9" id="KW-0812">Transmembrane</keyword>
<keyword evidence="11" id="KW-1185">Reference proteome</keyword>
<reference evidence="10 11" key="1">
    <citation type="submission" date="2024-05" db="EMBL/GenBank/DDBJ databases">
        <title>Haplotype-resolved chromosome-level genome assembly of Huyou (Citrus changshanensis).</title>
        <authorList>
            <person name="Miao C."/>
            <person name="Chen W."/>
            <person name="Wu Y."/>
            <person name="Wang L."/>
            <person name="Zhao S."/>
            <person name="Grierson D."/>
            <person name="Xu C."/>
            <person name="Chen K."/>
        </authorList>
    </citation>
    <scope>NUCLEOTIDE SEQUENCE [LARGE SCALE GENOMIC DNA]</scope>
    <source>
        <strain evidence="10">01-14</strain>
        <tissue evidence="10">Leaf</tissue>
    </source>
</reference>
<dbReference type="AlphaFoldDB" id="A0AAP0Q8A0"/>
<dbReference type="GO" id="GO:0020037">
    <property type="term" value="F:heme binding"/>
    <property type="evidence" value="ECO:0007669"/>
    <property type="project" value="InterPro"/>
</dbReference>
<dbReference type="InterPro" id="IPR001128">
    <property type="entry name" value="Cyt_P450"/>
</dbReference>
<organism evidence="10 11">
    <name type="scientific">Citrus x changshan-huyou</name>
    <dbReference type="NCBI Taxonomy" id="2935761"/>
    <lineage>
        <taxon>Eukaryota</taxon>
        <taxon>Viridiplantae</taxon>
        <taxon>Streptophyta</taxon>
        <taxon>Embryophyta</taxon>
        <taxon>Tracheophyta</taxon>
        <taxon>Spermatophyta</taxon>
        <taxon>Magnoliopsida</taxon>
        <taxon>eudicotyledons</taxon>
        <taxon>Gunneridae</taxon>
        <taxon>Pentapetalae</taxon>
        <taxon>rosids</taxon>
        <taxon>malvids</taxon>
        <taxon>Sapindales</taxon>
        <taxon>Rutaceae</taxon>
        <taxon>Aurantioideae</taxon>
        <taxon>Citrus</taxon>
    </lineage>
</organism>
<dbReference type="PANTHER" id="PTHR24296">
    <property type="entry name" value="CYTOCHROME P450"/>
    <property type="match status" value="1"/>
</dbReference>
<dbReference type="EMBL" id="JBCGBO010000025">
    <property type="protein sequence ID" value="KAK9175607.1"/>
    <property type="molecule type" value="Genomic_DNA"/>
</dbReference>
<comment type="cofactor">
    <cofactor evidence="1 8">
        <name>heme</name>
        <dbReference type="ChEBI" id="CHEBI:30413"/>
    </cofactor>
</comment>
<gene>
    <name evidence="10" type="ORF">WN944_027614</name>
</gene>
<evidence type="ECO:0000256" key="8">
    <source>
        <dbReference type="PIRSR" id="PIRSR602401-1"/>
    </source>
</evidence>
<evidence type="ECO:0000256" key="7">
    <source>
        <dbReference type="ARBA" id="ARBA00023033"/>
    </source>
</evidence>
<comment type="caution">
    <text evidence="10">The sequence shown here is derived from an EMBL/GenBank/DDBJ whole genome shotgun (WGS) entry which is preliminary data.</text>
</comment>
<dbReference type="PRINTS" id="PR00463">
    <property type="entry name" value="EP450I"/>
</dbReference>
<evidence type="ECO:0000256" key="3">
    <source>
        <dbReference type="ARBA" id="ARBA00022617"/>
    </source>
</evidence>
<evidence type="ECO:0000313" key="10">
    <source>
        <dbReference type="EMBL" id="KAK9175607.1"/>
    </source>
</evidence>
<keyword evidence="9" id="KW-1133">Transmembrane helix</keyword>
<evidence type="ECO:0000256" key="9">
    <source>
        <dbReference type="SAM" id="Phobius"/>
    </source>
</evidence>
<keyword evidence="7" id="KW-0503">Monooxygenase</keyword>
<dbReference type="GO" id="GO:0016705">
    <property type="term" value="F:oxidoreductase activity, acting on paired donors, with incorporation or reduction of molecular oxygen"/>
    <property type="evidence" value="ECO:0007669"/>
    <property type="project" value="InterPro"/>
</dbReference>
<feature type="binding site" description="axial binding residue" evidence="8">
    <location>
        <position position="447"/>
    </location>
    <ligand>
        <name>heme</name>
        <dbReference type="ChEBI" id="CHEBI:30413"/>
    </ligand>
    <ligandPart>
        <name>Fe</name>
        <dbReference type="ChEBI" id="CHEBI:18248"/>
    </ligandPart>
</feature>
<dbReference type="CDD" id="cd11064">
    <property type="entry name" value="CYP86A"/>
    <property type="match status" value="1"/>
</dbReference>
<name>A0AAP0Q8A0_9ROSI</name>
<accession>A0AAP0Q8A0</accession>
<sequence length="529" mass="60022">MELFGYCSLWLQSFGDTLSFMFFTFTILFSLFSLLIFVLRLKPWCQCDVCRSYLTFSWLKDFNNLCDWYTHLLAKSPTGTIHLHALGNTVTSNPQNVEYILKTRFDNYPKGKPFSVILGDLLGGGIFNVDGNSWKFQRKIASVELGSFNFKMYAFELVTAEIRFRLIPLLSSAANKVNNILDLQDVFRRFSFDSICKFSFGLDPECLMLNLPVSKFATAFDLASKLSAERALAPSPIVWKIKRLLNIGSEKQLKGAIKLVNELAETMIHQRQQMGFSKKNDLLSRFMASIDDDKYLRDIVVSFLLAGRDTVASGLTSFFWLLSQHSEVESAIRNESDKIMKPNQDLVSFEQLRELHYLNAAVYESMRLFPPVQFDSKFAQEDDILPDGTFVRKGTRVTYHPYAMGRMERIWGPDCSEFKPERWLRNGTFVPQNPFKYPVFQAGHRVCLGKDMALVEMKSAALAVVRKFNIRVSDPNQAPRFAPGLTATVSGGLPLHIKAALIPHALAEVDPTCVSGYTSDIVNRQNAIN</sequence>
<dbReference type="Proteomes" id="UP001428341">
    <property type="component" value="Unassembled WGS sequence"/>
</dbReference>
<evidence type="ECO:0008006" key="12">
    <source>
        <dbReference type="Google" id="ProtNLM"/>
    </source>
</evidence>
<keyword evidence="9" id="KW-0472">Membrane</keyword>
<dbReference type="PRINTS" id="PR00385">
    <property type="entry name" value="P450"/>
</dbReference>
<evidence type="ECO:0000256" key="4">
    <source>
        <dbReference type="ARBA" id="ARBA00022723"/>
    </source>
</evidence>
<feature type="transmembrane region" description="Helical" evidence="9">
    <location>
        <begin position="20"/>
        <end position="39"/>
    </location>
</feature>
<keyword evidence="5" id="KW-0560">Oxidoreductase</keyword>
<evidence type="ECO:0000256" key="1">
    <source>
        <dbReference type="ARBA" id="ARBA00001971"/>
    </source>
</evidence>
<keyword evidence="6 8" id="KW-0408">Iron</keyword>
<dbReference type="GO" id="GO:0004497">
    <property type="term" value="F:monooxygenase activity"/>
    <property type="evidence" value="ECO:0007669"/>
    <property type="project" value="UniProtKB-KW"/>
</dbReference>
<dbReference type="GO" id="GO:0005506">
    <property type="term" value="F:iron ion binding"/>
    <property type="evidence" value="ECO:0007669"/>
    <property type="project" value="InterPro"/>
</dbReference>
<comment type="similarity">
    <text evidence="2">Belongs to the cytochrome P450 family.</text>
</comment>